<feature type="region of interest" description="Disordered" evidence="1">
    <location>
        <begin position="98"/>
        <end position="119"/>
    </location>
</feature>
<accession>A0A2T0RDQ6</accession>
<comment type="caution">
    <text evidence="2">The sequence shown here is derived from an EMBL/GenBank/DDBJ whole genome shotgun (WGS) entry which is preliminary data.</text>
</comment>
<protein>
    <submittedName>
        <fullName evidence="2">Uncharacterized protein</fullName>
    </submittedName>
</protein>
<organism evidence="2 3">
    <name type="scientific">Aliiruegeria haliotis</name>
    <dbReference type="NCBI Taxonomy" id="1280846"/>
    <lineage>
        <taxon>Bacteria</taxon>
        <taxon>Pseudomonadati</taxon>
        <taxon>Pseudomonadota</taxon>
        <taxon>Alphaproteobacteria</taxon>
        <taxon>Rhodobacterales</taxon>
        <taxon>Roseobacteraceae</taxon>
        <taxon>Aliiruegeria</taxon>
    </lineage>
</organism>
<dbReference type="AlphaFoldDB" id="A0A2T0RDQ6"/>
<sequence length="207" mass="22834">MLDSQDESLNSFVQRSLIPNEIQATPAPLFLSLGFEAFLSLESYRPKEILVDRSLETRFQPFQKMVTILILSRLVCGSHLIPSLPPLHASTTSCKWTGCTNTERSNSRSPLTRSSTKSPYQRRSVFRTLSGPTFYRASRCFLASSGIGRRWSASARRRVSLAVLRGAAGVPKRATGKIMAAPPWCKGGRLVPVRTETLAGPGGRKRP</sequence>
<evidence type="ECO:0000313" key="3">
    <source>
        <dbReference type="Proteomes" id="UP000239480"/>
    </source>
</evidence>
<dbReference type="EMBL" id="PVTD01000025">
    <property type="protein sequence ID" value="PRY19295.1"/>
    <property type="molecule type" value="Genomic_DNA"/>
</dbReference>
<evidence type="ECO:0000256" key="1">
    <source>
        <dbReference type="SAM" id="MobiDB-lite"/>
    </source>
</evidence>
<gene>
    <name evidence="2" type="ORF">CLV78_12512</name>
</gene>
<evidence type="ECO:0000313" key="2">
    <source>
        <dbReference type="EMBL" id="PRY19295.1"/>
    </source>
</evidence>
<reference evidence="2 3" key="1">
    <citation type="submission" date="2018-03" db="EMBL/GenBank/DDBJ databases">
        <title>Genomic Encyclopedia of Archaeal and Bacterial Type Strains, Phase II (KMG-II): from individual species to whole genera.</title>
        <authorList>
            <person name="Goeker M."/>
        </authorList>
    </citation>
    <scope>NUCLEOTIDE SEQUENCE [LARGE SCALE GENOMIC DNA]</scope>
    <source>
        <strain evidence="2 3">DSM 29328</strain>
    </source>
</reference>
<keyword evidence="3" id="KW-1185">Reference proteome</keyword>
<dbReference type="Proteomes" id="UP000239480">
    <property type="component" value="Unassembled WGS sequence"/>
</dbReference>
<name>A0A2T0RDQ6_9RHOB</name>
<proteinExistence type="predicted"/>